<dbReference type="EMBL" id="CP144373">
    <property type="protein sequence ID" value="XCH47423.1"/>
    <property type="molecule type" value="Genomic_DNA"/>
</dbReference>
<dbReference type="AlphaFoldDB" id="A0AAU8H0S0"/>
<accession>A0AAU8H0S0</accession>
<dbReference type="InterPro" id="IPR036709">
    <property type="entry name" value="Autotransporte_beta_dom_sf"/>
</dbReference>
<reference evidence="3" key="1">
    <citation type="submission" date="2024-01" db="EMBL/GenBank/DDBJ databases">
        <title>The first autotrophic representatives of the genus Thermodesulfovibrio.</title>
        <authorList>
            <person name="Maltseva A.I."/>
            <person name="Elcheninov A.G."/>
            <person name="Kublanov I.V."/>
            <person name="Lebedinsky A.V."/>
            <person name="Frolov E.N."/>
        </authorList>
    </citation>
    <scope>NUCLEOTIDE SEQUENCE</scope>
    <source>
        <strain evidence="3">3907-1M</strain>
    </source>
</reference>
<protein>
    <submittedName>
        <fullName evidence="3">Autotransporter outer membrane beta-barrel domain-containing protein</fullName>
    </submittedName>
</protein>
<feature type="domain" description="Autotransporter" evidence="2">
    <location>
        <begin position="601"/>
        <end position="874"/>
    </location>
</feature>
<dbReference type="Gene3D" id="2.40.128.130">
    <property type="entry name" value="Autotransporter beta-domain"/>
    <property type="match status" value="1"/>
</dbReference>
<evidence type="ECO:0000313" key="3">
    <source>
        <dbReference type="EMBL" id="XCH47423.1"/>
    </source>
</evidence>
<dbReference type="SUPFAM" id="SSF103515">
    <property type="entry name" value="Autotransporter"/>
    <property type="match status" value="1"/>
</dbReference>
<evidence type="ECO:0000256" key="1">
    <source>
        <dbReference type="SAM" id="SignalP"/>
    </source>
</evidence>
<feature type="signal peptide" evidence="1">
    <location>
        <begin position="1"/>
        <end position="28"/>
    </location>
</feature>
<name>A0AAU8H0S0_9BACT</name>
<proteinExistence type="predicted"/>
<organism evidence="3">
    <name type="scientific">Thermodesulfovibrio autotrophicus</name>
    <dbReference type="NCBI Taxonomy" id="3118333"/>
    <lineage>
        <taxon>Bacteria</taxon>
        <taxon>Pseudomonadati</taxon>
        <taxon>Nitrospirota</taxon>
        <taxon>Thermodesulfovibrionia</taxon>
        <taxon>Thermodesulfovibrionales</taxon>
        <taxon>Thermodesulfovibrionaceae</taxon>
        <taxon>Thermodesulfovibrio</taxon>
    </lineage>
</organism>
<gene>
    <name evidence="3" type="ORF">V4D30_03900</name>
</gene>
<sequence length="874" mass="96023">MGNKVKTKAFFLLPVFLFQVFFSASVYSAEVKGLVIDSSETSVTVNNNINVSDNAGGPVYGIYLNNSSTLLDNLTINADVNVSVNNVNDSGSAFLIYFKDRDINNLEIKPSKNLILNATTDQNNYYSIYGFYGDIKTSFVNYGNILINTQGIDSTYGFYISNKLESFENRGVFNINAEGAIVSAYGFSGIHSSFGTLRNYGNFLINAKGITDAKAAGFERGDHGLSNFYNYGKFIINAESGDNSVVYGIDNLFREPPSENINYGEITVKAIATNPDSNAEAYGINTWIVGLYESPANINFINNGDINVTAISGGNTTAYGLNYLVLEDTNLDFTNNKNILIKAQSSSKNSSHEIYGLALTKEDGFFNANIVNNGNIKLSVNLPDGADTSNLKGYVFYVNNSNVVLSNYGNAWVESNISGGDLRTLYMENNADVKLQDKFAITFGTPGVTPDKRPIYVASGSTLDLNGTVLIARADIRNLKLNTPYFLIENDGGTVTGQWGGLERGYVNPNIEVSWVDPLTLGENSAVIFKYNPAGDKNSAIMPSVNGFFSGLLLTGQFHQVLAQQMPYTSPYILLTNKTNDMPVMLASLATDVDYGLKNSKNTPNYGIWLMPVYTRVEDGGIGFNADLYGTALGIGGYITDKLSVDAYAGYVKSNLYYKVDGADSGEIKTLIGGFALMYRLPDKYHLRLNGEVHKSSNRYNGWTGLNYDLKETADYDSWGVYGEILAGKVFVKDNIRLIPEIGFSYSHYESDSFWTEVKDNPSFERYYDPDSLDIWKAIVSMGAFAKLSKAVEAYGLIRLEQAITDNDISVANWIKGDTTSYKLQKDIADTTLSFDTGTKITISDSLDLNLGIKADFNSDYKAYSGRAQLKYKF</sequence>
<dbReference type="PROSITE" id="PS51208">
    <property type="entry name" value="AUTOTRANSPORTER"/>
    <property type="match status" value="1"/>
</dbReference>
<dbReference type="KEGG" id="taut:V4D30_03900"/>
<dbReference type="InterPro" id="IPR005546">
    <property type="entry name" value="Autotransporte_beta"/>
</dbReference>
<dbReference type="SMART" id="SM00869">
    <property type="entry name" value="Autotransporter"/>
    <property type="match status" value="1"/>
</dbReference>
<evidence type="ECO:0000259" key="2">
    <source>
        <dbReference type="PROSITE" id="PS51208"/>
    </source>
</evidence>
<feature type="chain" id="PRO_5043325060" evidence="1">
    <location>
        <begin position="29"/>
        <end position="874"/>
    </location>
</feature>
<dbReference type="RefSeq" id="WP_353684946.1">
    <property type="nucleotide sequence ID" value="NZ_CP144373.1"/>
</dbReference>
<keyword evidence="1" id="KW-0732">Signal</keyword>